<accession>A0ABT0A6B0</accession>
<comment type="caution">
    <text evidence="6">The sequence shown here is derived from an EMBL/GenBank/DDBJ whole genome shotgun (WGS) entry which is preliminary data.</text>
</comment>
<evidence type="ECO:0000313" key="7">
    <source>
        <dbReference type="Proteomes" id="UP001165423"/>
    </source>
</evidence>
<evidence type="ECO:0000256" key="3">
    <source>
        <dbReference type="SAM" id="SignalP"/>
    </source>
</evidence>
<reference evidence="6 7" key="1">
    <citation type="submission" date="2022-03" db="EMBL/GenBank/DDBJ databases">
        <title>Luteimonas soily sp. nov., a novel bacterium isolated from the soil.</title>
        <authorList>
            <person name="Zhang X."/>
        </authorList>
    </citation>
    <scope>NUCLEOTIDE SEQUENCE [LARGE SCALE GENOMIC DNA]</scope>
    <source>
        <strain evidence="6 7">50</strain>
    </source>
</reference>
<feature type="chain" id="PRO_5045799833" evidence="3">
    <location>
        <begin position="24"/>
        <end position="661"/>
    </location>
</feature>
<gene>
    <name evidence="6" type="ORF">MQC88_11240</name>
</gene>
<dbReference type="PANTHER" id="PTHR37423">
    <property type="entry name" value="SOLUBLE LYTIC MUREIN TRANSGLYCOSYLASE-RELATED"/>
    <property type="match status" value="1"/>
</dbReference>
<protein>
    <submittedName>
        <fullName evidence="6">Lytic transglycosylase domain-containing protein</fullName>
    </submittedName>
</protein>
<dbReference type="InterPro" id="IPR023346">
    <property type="entry name" value="Lysozyme-like_dom_sf"/>
</dbReference>
<dbReference type="InterPro" id="IPR012289">
    <property type="entry name" value="Lytic_TGlycosylase_superhlx_L"/>
</dbReference>
<dbReference type="SUPFAM" id="SSF53955">
    <property type="entry name" value="Lysozyme-like"/>
    <property type="match status" value="1"/>
</dbReference>
<feature type="signal peptide" evidence="3">
    <location>
        <begin position="1"/>
        <end position="23"/>
    </location>
</feature>
<sequence>MLPRIFRIVFAGVLALGSGAAFAQPAQADPRLPQVRAAIQAAELGQFNAAQYGSLSGHPLYGWIEYAALRRDIDTLPDAQGQAFLSRYKGQAVAAAFRELWLAALSRREDWRAFRAAWSPQVQATALRCAELNARQAAGGADAQWTNDAQALWRALGSKPAPKECAAPFTLLAAKGGLPPALRWERFDQATDDWNAAVMREAARGLPAEQYALASDYASFMEAVNERALSWPKTERSRRVASQGLARLGKSVPVAAEAQLPKYAQALGFSEADRGRVLYQVALWTVASYEPESARRLAAVPASSYDDRLHEWQVREALARSDWPAALAAIRAMGAKQRSDSRWTYFEARLLELTGDKAGAQAAYGRAAQVSEFHGFLAADRIDAPYALCPWLPHDSDAAKAAVARDPAIVRAMGLYRIDRSGWAQREWDEALSRFDDNQRRMAVEVAQDNGWFDRAVFSLGKTPDERRLYELRFPLHHDATIRREAAKNGLDPAWVAAEIRAESVFNPDARSGANAMGLMQVLPGTGMQVARRLGLPWGGAQSLYDPDTNIILGTAYLRQMLDKYGGKPYFAIAGYNAGPTPLQRWQSQRPGMDPDFWIETISYKETRDYVARVLAFSTLYDWRLNGNAVPLGDRMRGVTGGTRKQFTCALAKPEAATTAR</sequence>
<proteinExistence type="inferred from homology"/>
<keyword evidence="2 3" id="KW-0732">Signal</keyword>
<feature type="domain" description="Lytic transglycosylase superhelical linker" evidence="5">
    <location>
        <begin position="403"/>
        <end position="462"/>
    </location>
</feature>
<name>A0ABT0A6B0_9GAMM</name>
<dbReference type="Proteomes" id="UP001165423">
    <property type="component" value="Unassembled WGS sequence"/>
</dbReference>
<dbReference type="Pfam" id="PF01464">
    <property type="entry name" value="SLT"/>
    <property type="match status" value="1"/>
</dbReference>
<dbReference type="EMBL" id="JALGCL010000004">
    <property type="protein sequence ID" value="MCJ0826517.1"/>
    <property type="molecule type" value="Genomic_DNA"/>
</dbReference>
<dbReference type="Gene3D" id="1.10.1240.20">
    <property type="entry name" value="Lytic transglycosylase, superhelical linker domain"/>
    <property type="match status" value="1"/>
</dbReference>
<comment type="similarity">
    <text evidence="1">Belongs to the transglycosylase Slt family.</text>
</comment>
<dbReference type="InterPro" id="IPR008258">
    <property type="entry name" value="Transglycosylase_SLT_dom_1"/>
</dbReference>
<evidence type="ECO:0000259" key="5">
    <source>
        <dbReference type="Pfam" id="PF14718"/>
    </source>
</evidence>
<dbReference type="CDD" id="cd13401">
    <property type="entry name" value="Slt70-like"/>
    <property type="match status" value="1"/>
</dbReference>
<dbReference type="RefSeq" id="WP_243322090.1">
    <property type="nucleotide sequence ID" value="NZ_JALGCL010000004.1"/>
</dbReference>
<dbReference type="SUPFAM" id="SSF48435">
    <property type="entry name" value="Bacterial muramidases"/>
    <property type="match status" value="1"/>
</dbReference>
<dbReference type="InterPro" id="IPR037061">
    <property type="entry name" value="Lytic_TGlycoase_superhlx_L_sf"/>
</dbReference>
<dbReference type="Gene3D" id="1.25.20.10">
    <property type="entry name" value="Bacterial muramidases"/>
    <property type="match status" value="1"/>
</dbReference>
<dbReference type="PANTHER" id="PTHR37423:SF5">
    <property type="entry name" value="SOLUBLE LYTIC MUREIN TRANSGLYCOSYLASE"/>
    <property type="match status" value="1"/>
</dbReference>
<evidence type="ECO:0000313" key="6">
    <source>
        <dbReference type="EMBL" id="MCJ0826517.1"/>
    </source>
</evidence>
<dbReference type="InterPro" id="IPR008939">
    <property type="entry name" value="Lytic_TGlycosylase_superhlx_U"/>
</dbReference>
<dbReference type="Pfam" id="PF14718">
    <property type="entry name" value="SLT_L"/>
    <property type="match status" value="1"/>
</dbReference>
<organism evidence="6 7">
    <name type="scientific">Cognatiluteimonas sedimenti</name>
    <dbReference type="NCBI Taxonomy" id="2927791"/>
    <lineage>
        <taxon>Bacteria</taxon>
        <taxon>Pseudomonadati</taxon>
        <taxon>Pseudomonadota</taxon>
        <taxon>Gammaproteobacteria</taxon>
        <taxon>Lysobacterales</taxon>
        <taxon>Lysobacteraceae</taxon>
        <taxon>Cognatiluteimonas</taxon>
    </lineage>
</organism>
<evidence type="ECO:0000256" key="2">
    <source>
        <dbReference type="ARBA" id="ARBA00022729"/>
    </source>
</evidence>
<feature type="domain" description="Transglycosylase SLT" evidence="4">
    <location>
        <begin position="482"/>
        <end position="591"/>
    </location>
</feature>
<evidence type="ECO:0000256" key="1">
    <source>
        <dbReference type="ARBA" id="ARBA00007734"/>
    </source>
</evidence>
<keyword evidence="7" id="KW-1185">Reference proteome</keyword>
<dbReference type="Gene3D" id="1.10.530.10">
    <property type="match status" value="1"/>
</dbReference>
<evidence type="ECO:0000259" key="4">
    <source>
        <dbReference type="Pfam" id="PF01464"/>
    </source>
</evidence>